<dbReference type="PROSITE" id="PS50181">
    <property type="entry name" value="FBOX"/>
    <property type="match status" value="1"/>
</dbReference>
<dbReference type="InterPro" id="IPR015943">
    <property type="entry name" value="WD40/YVTN_repeat-like_dom_sf"/>
</dbReference>
<dbReference type="InterPro" id="IPR036322">
    <property type="entry name" value="WD40_repeat_dom_sf"/>
</dbReference>
<dbReference type="RefSeq" id="XP_025427414.1">
    <property type="nucleotide sequence ID" value="XM_025572922.1"/>
</dbReference>
<keyword evidence="3" id="KW-1185">Reference proteome</keyword>
<evidence type="ECO:0000259" key="1">
    <source>
        <dbReference type="PROSITE" id="PS50181"/>
    </source>
</evidence>
<dbReference type="InterPro" id="IPR001810">
    <property type="entry name" value="F-box_dom"/>
</dbReference>
<proteinExistence type="predicted"/>
<dbReference type="Pfam" id="PF00646">
    <property type="entry name" value="F-box"/>
    <property type="match status" value="1"/>
</dbReference>
<reference evidence="2 3" key="1">
    <citation type="submission" date="2016-12" db="EMBL/GenBank/DDBJ databases">
        <title>The genomes of Aspergillus section Nigri reveals drivers in fungal speciation.</title>
        <authorList>
            <consortium name="DOE Joint Genome Institute"/>
            <person name="Vesth T.C."/>
            <person name="Nybo J."/>
            <person name="Theobald S."/>
            <person name="Brandl J."/>
            <person name="Frisvad J.C."/>
            <person name="Nielsen K.F."/>
            <person name="Lyhne E.K."/>
            <person name="Kogle M.E."/>
            <person name="Kuo A."/>
            <person name="Riley R."/>
            <person name="Clum A."/>
            <person name="Nolan M."/>
            <person name="Lipzen A."/>
            <person name="Salamov A."/>
            <person name="Henrissat B."/>
            <person name="Wiebenga A."/>
            <person name="De Vries R.P."/>
            <person name="Grigoriev I.V."/>
            <person name="Mortensen U.H."/>
            <person name="Andersen M.R."/>
            <person name="Baker S.E."/>
        </authorList>
    </citation>
    <scope>NUCLEOTIDE SEQUENCE [LARGE SCALE GENOMIC DNA]</scope>
    <source>
        <strain evidence="2 3">JOP 1030-1</strain>
    </source>
</reference>
<dbReference type="SUPFAM" id="SSF81383">
    <property type="entry name" value="F-box domain"/>
    <property type="match status" value="1"/>
</dbReference>
<dbReference type="OrthoDB" id="1259151at2759"/>
<sequence>MLEDLPAEILYLIACHLPTVNALVHLSRTSRRLHETIATDNWRIFRAFVQKQFPGAQVPGFWREAAQSLTSRSRALDKHALVGRFVYPSQATRVGSEKAIRGDRPTLGYRPALDTYETWNGSTWNDRREVLAWGAADEIFLRVKQTGSTPNEQWIIFSDLDHISSVDDICGLHLLRPSHAAYEEGTEHLIFARARGEIHRLAISIDEPSHEYKQVFETYGLGVERTDLSTGQISILAAHLSNGTIALYNTASTSQRVSEFTRLQIDPAKKTRNRYSKFLSSDLLAIGTGRIDDAITISSVTNERVSQDREISLHQVDYERLNPSAAIKSDVNAIAPLSATGQVFLAGWGDRAVRLHDLRSHKEHEMIYRDPTDDNPIYCIHPFTHNRFIVGSGGEALVKIFDLRMDRGYSYLDSKPSIRRFARPPQPPTNGGTTLTTAATTRTKAIDKLNHQLHHLSLTTTRKEVSIYLSHPAPTTYHQPRNIQNQRPYRGAIYTMSSPSPSSPTVYTGVADGVMRLDFVASDDLLHGGHGAWYAEPLALTDLVASEPHHHQQQQQQQKSRRRRYPADRILGLSGYERPDDPGASTAVVRLRTQQPFQDVTDEDIANESLTGWDRRWTKLGDFSSWRPAL</sequence>
<dbReference type="AlphaFoldDB" id="A0A319A1N8"/>
<dbReference type="GeneID" id="37074150"/>
<gene>
    <name evidence="2" type="ORF">BP01DRAFT_327728</name>
</gene>
<dbReference type="CDD" id="cd09917">
    <property type="entry name" value="F-box_SF"/>
    <property type="match status" value="1"/>
</dbReference>
<dbReference type="SUPFAM" id="SSF50978">
    <property type="entry name" value="WD40 repeat-like"/>
    <property type="match status" value="1"/>
</dbReference>
<dbReference type="Gene3D" id="2.130.10.10">
    <property type="entry name" value="YVTN repeat-like/Quinoprotein amine dehydrogenase"/>
    <property type="match status" value="1"/>
</dbReference>
<evidence type="ECO:0000313" key="2">
    <source>
        <dbReference type="EMBL" id="PYH41432.1"/>
    </source>
</evidence>
<dbReference type="InterPro" id="IPR036047">
    <property type="entry name" value="F-box-like_dom_sf"/>
</dbReference>
<dbReference type="STRING" id="1450539.A0A319A1N8"/>
<feature type="domain" description="F-box" evidence="1">
    <location>
        <begin position="1"/>
        <end position="48"/>
    </location>
</feature>
<accession>A0A319A1N8</accession>
<protein>
    <recommendedName>
        <fullName evidence="1">F-box domain-containing protein</fullName>
    </recommendedName>
</protein>
<dbReference type="EMBL" id="KZ821264">
    <property type="protein sequence ID" value="PYH41432.1"/>
    <property type="molecule type" value="Genomic_DNA"/>
</dbReference>
<name>A0A319A1N8_9EURO</name>
<evidence type="ECO:0000313" key="3">
    <source>
        <dbReference type="Proteomes" id="UP000248349"/>
    </source>
</evidence>
<dbReference type="Proteomes" id="UP000248349">
    <property type="component" value="Unassembled WGS sequence"/>
</dbReference>
<organism evidence="2 3">
    <name type="scientific">Aspergillus saccharolyticus JOP 1030-1</name>
    <dbReference type="NCBI Taxonomy" id="1450539"/>
    <lineage>
        <taxon>Eukaryota</taxon>
        <taxon>Fungi</taxon>
        <taxon>Dikarya</taxon>
        <taxon>Ascomycota</taxon>
        <taxon>Pezizomycotina</taxon>
        <taxon>Eurotiomycetes</taxon>
        <taxon>Eurotiomycetidae</taxon>
        <taxon>Eurotiales</taxon>
        <taxon>Aspergillaceae</taxon>
        <taxon>Aspergillus</taxon>
        <taxon>Aspergillus subgen. Circumdati</taxon>
    </lineage>
</organism>